<keyword evidence="2" id="KW-1185">Reference proteome</keyword>
<dbReference type="AlphaFoldDB" id="Q6AMV7"/>
<organism evidence="1 2">
    <name type="scientific">Desulfotalea psychrophila (strain LSv54 / DSM 12343)</name>
    <dbReference type="NCBI Taxonomy" id="177439"/>
    <lineage>
        <taxon>Bacteria</taxon>
        <taxon>Pseudomonadati</taxon>
        <taxon>Thermodesulfobacteriota</taxon>
        <taxon>Desulfobulbia</taxon>
        <taxon>Desulfobulbales</taxon>
        <taxon>Desulfocapsaceae</taxon>
        <taxon>Desulfotalea</taxon>
    </lineage>
</organism>
<dbReference type="Proteomes" id="UP000000602">
    <property type="component" value="Chromosome"/>
</dbReference>
<name>Q6AMV7_DESPS</name>
<dbReference type="HOGENOM" id="CLU_1710336_0_0_7"/>
<evidence type="ECO:0000313" key="1">
    <source>
        <dbReference type="EMBL" id="CAG36317.1"/>
    </source>
</evidence>
<dbReference type="KEGG" id="dps:DP1588"/>
<dbReference type="EMBL" id="CR522870">
    <property type="protein sequence ID" value="CAG36317.1"/>
    <property type="molecule type" value="Genomic_DNA"/>
</dbReference>
<gene>
    <name evidence="1" type="ordered locus">DP1588</name>
</gene>
<reference evidence="2" key="1">
    <citation type="journal article" date="2004" name="Environ. Microbiol.">
        <title>The genome of Desulfotalea psychrophila, a sulfate-reducing bacterium from permanently cold Arctic sediments.</title>
        <authorList>
            <person name="Rabus R."/>
            <person name="Ruepp A."/>
            <person name="Frickey T."/>
            <person name="Rattei T."/>
            <person name="Fartmann B."/>
            <person name="Stark M."/>
            <person name="Bauer M."/>
            <person name="Zibat A."/>
            <person name="Lombardot T."/>
            <person name="Becker I."/>
            <person name="Amann J."/>
            <person name="Gellner K."/>
            <person name="Teeling H."/>
            <person name="Leuschner W.D."/>
            <person name="Gloeckner F.-O."/>
            <person name="Lupas A.N."/>
            <person name="Amann R."/>
            <person name="Klenk H.-P."/>
        </authorList>
    </citation>
    <scope>NUCLEOTIDE SEQUENCE [LARGE SCALE GENOMIC DNA]</scope>
    <source>
        <strain evidence="2">DSM 12343 / LSv54</strain>
    </source>
</reference>
<evidence type="ECO:0000313" key="2">
    <source>
        <dbReference type="Proteomes" id="UP000000602"/>
    </source>
</evidence>
<protein>
    <submittedName>
        <fullName evidence="1">Uncharacterized protein</fullName>
    </submittedName>
</protein>
<accession>Q6AMV7</accession>
<sequence>MNQSFATQFTERLQELVADLRYFHKPTGKWIAPRVVETMFLARARGQKEDCEYPAIRWAIYKGAFDRHRPQPFSVILNLGLLLDTSCESVVEGTANIIEFTNAVGKLCEKPIFAPYKLKTPIPFQIGDPTEGQEGMQPHPYYWSSMHLDFLKS</sequence>
<proteinExistence type="predicted"/>
<dbReference type="STRING" id="177439.DP1588"/>
<dbReference type="OrthoDB" id="9853834at2"/>
<dbReference type="RefSeq" id="WP_011188829.1">
    <property type="nucleotide sequence ID" value="NC_006138.1"/>
</dbReference>